<keyword evidence="7" id="KW-0067">ATP-binding</keyword>
<name>A0A238YFM1_9BACT</name>
<dbReference type="GO" id="GO:0005524">
    <property type="term" value="F:ATP binding"/>
    <property type="evidence" value="ECO:0007669"/>
    <property type="project" value="UniProtKB-UniRule"/>
</dbReference>
<dbReference type="Pfam" id="PF08245">
    <property type="entry name" value="Mur_ligase_M"/>
    <property type="match status" value="1"/>
</dbReference>
<keyword evidence="4 7" id="KW-0573">Peptidoglycan synthesis</keyword>
<comment type="caution">
    <text evidence="7">Lacks conserved residue(s) required for the propagation of feature annotation.</text>
</comment>
<dbReference type="PANTHER" id="PTHR23135">
    <property type="entry name" value="MUR LIGASE FAMILY MEMBER"/>
    <property type="match status" value="1"/>
</dbReference>
<comment type="PTM">
    <text evidence="7">Carboxylation is probably crucial for Mg(2+) binding and, consequently, for the gamma-phosphate positioning of ATP.</text>
</comment>
<gene>
    <name evidence="7" type="primary">murE</name>
    <name evidence="12" type="ORF">SAMN06265340_103104</name>
</gene>
<dbReference type="InterPro" id="IPR005761">
    <property type="entry name" value="UDP-N-AcMur-Glu-dNH2Pim_ligase"/>
</dbReference>
<dbReference type="GO" id="GO:0071555">
    <property type="term" value="P:cell wall organization"/>
    <property type="evidence" value="ECO:0007669"/>
    <property type="project" value="UniProtKB-KW"/>
</dbReference>
<dbReference type="NCBIfam" id="TIGR01085">
    <property type="entry name" value="murE"/>
    <property type="match status" value="1"/>
</dbReference>
<comment type="function">
    <text evidence="7">Catalyzes the addition of meso-diaminopimelic acid to the nucleotide precursor UDP-N-acetylmuramoyl-L-alanyl-D-glutamate (UMAG) in the biosynthesis of bacterial cell-wall peptidoglycan.</text>
</comment>
<feature type="domain" description="Mur ligase N-terminal catalytic" evidence="9">
    <location>
        <begin position="23"/>
        <end position="99"/>
    </location>
</feature>
<dbReference type="HAMAP" id="MF_00208">
    <property type="entry name" value="MurE"/>
    <property type="match status" value="1"/>
</dbReference>
<feature type="binding site" evidence="7">
    <location>
        <begin position="114"/>
        <end position="120"/>
    </location>
    <ligand>
        <name>ATP</name>
        <dbReference type="ChEBI" id="CHEBI:30616"/>
    </ligand>
</feature>
<protein>
    <recommendedName>
        <fullName evidence="7">UDP-N-acetylmuramoyl-L-alanyl-D-glutamate--2,6-diaminopimelate ligase</fullName>
        <ecNumber evidence="7">6.3.2.13</ecNumber>
    </recommendedName>
    <alternativeName>
        <fullName evidence="7">Meso-A2pm-adding enzyme</fullName>
    </alternativeName>
    <alternativeName>
        <fullName evidence="7">Meso-diaminopimelate-adding enzyme</fullName>
    </alternativeName>
    <alternativeName>
        <fullName evidence="7">UDP-MurNAc-L-Ala-D-Glu:meso-diaminopimelate ligase</fullName>
    </alternativeName>
    <alternativeName>
        <fullName evidence="7">UDP-MurNAc-tripeptide synthetase</fullName>
    </alternativeName>
    <alternativeName>
        <fullName evidence="7">UDP-N-acetylmuramyl-tripeptide synthetase</fullName>
    </alternativeName>
</protein>
<reference evidence="13" key="1">
    <citation type="submission" date="2017-06" db="EMBL/GenBank/DDBJ databases">
        <authorList>
            <person name="Varghese N."/>
            <person name="Submissions S."/>
        </authorList>
    </citation>
    <scope>NUCLEOTIDE SEQUENCE [LARGE SCALE GENOMIC DNA]</scope>
    <source>
        <strain evidence="13">DSM 15668</strain>
    </source>
</reference>
<dbReference type="GO" id="GO:0000287">
    <property type="term" value="F:magnesium ion binding"/>
    <property type="evidence" value="ECO:0007669"/>
    <property type="project" value="UniProtKB-UniRule"/>
</dbReference>
<dbReference type="GO" id="GO:0008360">
    <property type="term" value="P:regulation of cell shape"/>
    <property type="evidence" value="ECO:0007669"/>
    <property type="project" value="UniProtKB-KW"/>
</dbReference>
<accession>A0A238YFM1</accession>
<comment type="pathway">
    <text evidence="7 8">Cell wall biogenesis; peptidoglycan biosynthesis.</text>
</comment>
<dbReference type="OrthoDB" id="9800958at2"/>
<dbReference type="EC" id="6.3.2.13" evidence="7"/>
<dbReference type="SUPFAM" id="SSF53244">
    <property type="entry name" value="MurD-like peptide ligases, peptide-binding domain"/>
    <property type="match status" value="1"/>
</dbReference>
<dbReference type="UniPathway" id="UPA00219"/>
<feature type="binding site" evidence="7">
    <location>
        <position position="30"/>
    </location>
    <ligand>
        <name>UDP-N-acetyl-alpha-D-muramoyl-L-alanyl-D-glutamate</name>
        <dbReference type="ChEBI" id="CHEBI:83900"/>
    </ligand>
</feature>
<dbReference type="GO" id="GO:0051301">
    <property type="term" value="P:cell division"/>
    <property type="evidence" value="ECO:0007669"/>
    <property type="project" value="UniProtKB-KW"/>
</dbReference>
<feature type="binding site" evidence="7">
    <location>
        <position position="183"/>
    </location>
    <ligand>
        <name>UDP-N-acetyl-alpha-D-muramoyl-L-alanyl-D-glutamate</name>
        <dbReference type="ChEBI" id="CHEBI:83900"/>
    </ligand>
</feature>
<dbReference type="GO" id="GO:0005737">
    <property type="term" value="C:cytoplasm"/>
    <property type="evidence" value="ECO:0007669"/>
    <property type="project" value="UniProtKB-SubCell"/>
</dbReference>
<dbReference type="InterPro" id="IPR013221">
    <property type="entry name" value="Mur_ligase_cen"/>
</dbReference>
<keyword evidence="6 7" id="KW-0961">Cell wall biogenesis/degradation</keyword>
<dbReference type="Pfam" id="PF01225">
    <property type="entry name" value="Mur_ligase"/>
    <property type="match status" value="1"/>
</dbReference>
<evidence type="ECO:0000259" key="10">
    <source>
        <dbReference type="Pfam" id="PF02875"/>
    </source>
</evidence>
<feature type="binding site" evidence="7">
    <location>
        <position position="452"/>
    </location>
    <ligand>
        <name>meso-2,6-diaminopimelate</name>
        <dbReference type="ChEBI" id="CHEBI:57791"/>
    </ligand>
</feature>
<feature type="domain" description="Mur ligase C-terminal" evidence="10">
    <location>
        <begin position="335"/>
        <end position="454"/>
    </location>
</feature>
<evidence type="ECO:0000313" key="13">
    <source>
        <dbReference type="Proteomes" id="UP000198405"/>
    </source>
</evidence>
<dbReference type="AlphaFoldDB" id="A0A238YFM1"/>
<feature type="binding site" evidence="7">
    <location>
        <position position="380"/>
    </location>
    <ligand>
        <name>meso-2,6-diaminopimelate</name>
        <dbReference type="ChEBI" id="CHEBI:57791"/>
    </ligand>
</feature>
<feature type="short sequence motif" description="Meso-diaminopimelate recognition motif" evidence="7">
    <location>
        <begin position="404"/>
        <end position="407"/>
    </location>
</feature>
<dbReference type="InterPro" id="IPR036615">
    <property type="entry name" value="Mur_ligase_C_dom_sf"/>
</dbReference>
<keyword evidence="13" id="KW-1185">Reference proteome</keyword>
<dbReference type="InterPro" id="IPR004101">
    <property type="entry name" value="Mur_ligase_C"/>
</dbReference>
<organism evidence="12 13">
    <name type="scientific">Desulfurobacterium atlanticum</name>
    <dbReference type="NCBI Taxonomy" id="240169"/>
    <lineage>
        <taxon>Bacteria</taxon>
        <taxon>Pseudomonadati</taxon>
        <taxon>Aquificota</taxon>
        <taxon>Aquificia</taxon>
        <taxon>Desulfurobacteriales</taxon>
        <taxon>Desulfurobacteriaceae</taxon>
        <taxon>Desulfurobacterium</taxon>
    </lineage>
</organism>
<dbReference type="EMBL" id="FZOB01000003">
    <property type="protein sequence ID" value="SNR69772.1"/>
    <property type="molecule type" value="Genomic_DNA"/>
</dbReference>
<keyword evidence="7" id="KW-0547">Nucleotide-binding</keyword>
<evidence type="ECO:0000256" key="6">
    <source>
        <dbReference type="ARBA" id="ARBA00023316"/>
    </source>
</evidence>
<dbReference type="SUPFAM" id="SSF53623">
    <property type="entry name" value="MurD-like peptide ligases, catalytic domain"/>
    <property type="match status" value="1"/>
</dbReference>
<dbReference type="Gene3D" id="3.40.1190.10">
    <property type="entry name" value="Mur-like, catalytic domain"/>
    <property type="match status" value="1"/>
</dbReference>
<dbReference type="NCBIfam" id="NF001126">
    <property type="entry name" value="PRK00139.1-4"/>
    <property type="match status" value="1"/>
</dbReference>
<keyword evidence="5 7" id="KW-0131">Cell cycle</keyword>
<feature type="domain" description="Mur ligase central" evidence="11">
    <location>
        <begin position="112"/>
        <end position="311"/>
    </location>
</feature>
<keyword evidence="7 12" id="KW-0436">Ligase</keyword>
<proteinExistence type="inferred from homology"/>
<evidence type="ECO:0000256" key="4">
    <source>
        <dbReference type="ARBA" id="ARBA00022984"/>
    </source>
</evidence>
<evidence type="ECO:0000313" key="12">
    <source>
        <dbReference type="EMBL" id="SNR69772.1"/>
    </source>
</evidence>
<evidence type="ECO:0000256" key="2">
    <source>
        <dbReference type="ARBA" id="ARBA00022618"/>
    </source>
</evidence>
<dbReference type="RefSeq" id="WP_089322651.1">
    <property type="nucleotide sequence ID" value="NZ_FZOB01000003.1"/>
</dbReference>
<keyword evidence="7" id="KW-0460">Magnesium</keyword>
<dbReference type="InterPro" id="IPR000713">
    <property type="entry name" value="Mur_ligase_N"/>
</dbReference>
<feature type="binding site" evidence="7">
    <location>
        <begin position="404"/>
        <end position="407"/>
    </location>
    <ligand>
        <name>meso-2,6-diaminopimelate</name>
        <dbReference type="ChEBI" id="CHEBI:57791"/>
    </ligand>
</feature>
<comment type="catalytic activity">
    <reaction evidence="7">
        <text>UDP-N-acetyl-alpha-D-muramoyl-L-alanyl-D-glutamate + meso-2,6-diaminopimelate + ATP = UDP-N-acetyl-alpha-D-muramoyl-L-alanyl-gamma-D-glutamyl-meso-2,6-diaminopimelate + ADP + phosphate + H(+)</text>
        <dbReference type="Rhea" id="RHEA:23676"/>
        <dbReference type="ChEBI" id="CHEBI:15378"/>
        <dbReference type="ChEBI" id="CHEBI:30616"/>
        <dbReference type="ChEBI" id="CHEBI:43474"/>
        <dbReference type="ChEBI" id="CHEBI:57791"/>
        <dbReference type="ChEBI" id="CHEBI:83900"/>
        <dbReference type="ChEBI" id="CHEBI:83905"/>
        <dbReference type="ChEBI" id="CHEBI:456216"/>
        <dbReference type="EC" id="6.3.2.13"/>
    </reaction>
</comment>
<keyword evidence="7" id="KW-0963">Cytoplasm</keyword>
<evidence type="ECO:0000256" key="3">
    <source>
        <dbReference type="ARBA" id="ARBA00022960"/>
    </source>
</evidence>
<feature type="binding site" evidence="7">
    <location>
        <begin position="156"/>
        <end position="157"/>
    </location>
    <ligand>
        <name>UDP-N-acetyl-alpha-D-muramoyl-L-alanyl-D-glutamate</name>
        <dbReference type="ChEBI" id="CHEBI:83900"/>
    </ligand>
</feature>
<evidence type="ECO:0000256" key="7">
    <source>
        <dbReference type="HAMAP-Rule" id="MF_00208"/>
    </source>
</evidence>
<evidence type="ECO:0000259" key="9">
    <source>
        <dbReference type="Pfam" id="PF01225"/>
    </source>
</evidence>
<evidence type="ECO:0000256" key="5">
    <source>
        <dbReference type="ARBA" id="ARBA00023306"/>
    </source>
</evidence>
<dbReference type="InterPro" id="IPR035911">
    <property type="entry name" value="MurE/MurF_N"/>
</dbReference>
<feature type="modified residue" description="N6-carboxylysine" evidence="7">
    <location>
        <position position="223"/>
    </location>
</feature>
<evidence type="ECO:0000259" key="11">
    <source>
        <dbReference type="Pfam" id="PF08245"/>
    </source>
</evidence>
<comment type="similarity">
    <text evidence="1 7">Belongs to the MurCDEF family. MurE subfamily.</text>
</comment>
<dbReference type="Gene3D" id="3.90.190.20">
    <property type="entry name" value="Mur ligase, C-terminal domain"/>
    <property type="match status" value="1"/>
</dbReference>
<keyword evidence="3 7" id="KW-0133">Cell shape</keyword>
<sequence length="486" mass="54847">MKLSNLINEEKDIEIIQFYDTDIKGIAEDSRHIKPGYLFFAVKGFQRDGHDFIEDAIKKGAVAVIGSDAERLKKFKNRKISLIKTRNIRKTLGNIAHTFHGKPSEKLKLIGITGTNGKTTTSFIIYQALKNLGKKVGLIGSVYYITPLSCEKADRTTPPPIKLNQLLKRMVNEGAEYAVMEVSSHSISLHRIEGIKFNAGIFTNLSPEHLDFHKNIHSYFLAKYKFTDFIKKEGIFATNSDDFFGRIIAGLKAIHQFKMVSYGYSGDIKIEKYIHKNGFSEIELSLPFKNLKLKTNLKGKFNVYNIAAAVSILNYLDIDIERMKHVFKDISVPGRLEEIAPGIFIDYAHTPDALEKVLKTLKELYPQKHLTVVFGCGGNRDKSKRPVMGAIACKYADRVIITDDNPRFENPDKIVEEILSGCNMEKAEVIRDREKAIKTAIKHRKGIVIIAGKGPDEYQEINGVKQFFSDKKTVLEALNDNNKTVG</sequence>
<evidence type="ECO:0000256" key="1">
    <source>
        <dbReference type="ARBA" id="ARBA00005898"/>
    </source>
</evidence>
<dbReference type="Proteomes" id="UP000198405">
    <property type="component" value="Unassembled WGS sequence"/>
</dbReference>
<comment type="subcellular location">
    <subcellularLocation>
        <location evidence="7 8">Cytoplasm</location>
    </subcellularLocation>
</comment>
<dbReference type="PANTHER" id="PTHR23135:SF4">
    <property type="entry name" value="UDP-N-ACETYLMURAMOYL-L-ALANYL-D-GLUTAMATE--2,6-DIAMINOPIMELATE LIGASE MURE HOMOLOG, CHLOROPLASTIC"/>
    <property type="match status" value="1"/>
</dbReference>
<dbReference type="GO" id="GO:0009252">
    <property type="term" value="P:peptidoglycan biosynthetic process"/>
    <property type="evidence" value="ECO:0007669"/>
    <property type="project" value="UniProtKB-UniRule"/>
</dbReference>
<dbReference type="InterPro" id="IPR036565">
    <property type="entry name" value="Mur-like_cat_sf"/>
</dbReference>
<dbReference type="Pfam" id="PF02875">
    <property type="entry name" value="Mur_ligase_C"/>
    <property type="match status" value="1"/>
</dbReference>
<keyword evidence="2 7" id="KW-0132">Cell division</keyword>
<feature type="binding site" evidence="7">
    <location>
        <position position="191"/>
    </location>
    <ligand>
        <name>UDP-N-acetyl-alpha-D-muramoyl-L-alanyl-D-glutamate</name>
        <dbReference type="ChEBI" id="CHEBI:83900"/>
    </ligand>
</feature>
<comment type="cofactor">
    <cofactor evidence="7">
        <name>Mg(2+)</name>
        <dbReference type="ChEBI" id="CHEBI:18420"/>
    </cofactor>
</comment>
<dbReference type="GO" id="GO:0008765">
    <property type="term" value="F:UDP-N-acetylmuramoylalanyl-D-glutamate-2,6-diaminopimelate ligase activity"/>
    <property type="evidence" value="ECO:0007669"/>
    <property type="project" value="UniProtKB-UniRule"/>
</dbReference>
<dbReference type="SUPFAM" id="SSF63418">
    <property type="entry name" value="MurE/MurF N-terminal domain"/>
    <property type="match status" value="1"/>
</dbReference>
<dbReference type="Gene3D" id="3.40.1390.10">
    <property type="entry name" value="MurE/MurF, N-terminal domain"/>
    <property type="match status" value="1"/>
</dbReference>
<evidence type="ECO:0000256" key="8">
    <source>
        <dbReference type="RuleBase" id="RU004135"/>
    </source>
</evidence>